<dbReference type="Pfam" id="PF07727">
    <property type="entry name" value="RVT_2"/>
    <property type="match status" value="1"/>
</dbReference>
<feature type="region of interest" description="Disordered" evidence="4">
    <location>
        <begin position="304"/>
        <end position="328"/>
    </location>
</feature>
<dbReference type="SMART" id="SM00343">
    <property type="entry name" value="ZnF_C2HC"/>
    <property type="match status" value="2"/>
</dbReference>
<dbReference type="InterPro" id="IPR012337">
    <property type="entry name" value="RNaseH-like_sf"/>
</dbReference>
<comment type="caution">
    <text evidence="6">The sequence shown here is derived from an EMBL/GenBank/DDBJ whole genome shotgun (WGS) entry which is preliminary data.</text>
</comment>
<dbReference type="PANTHER" id="PTHR42648:SF32">
    <property type="entry name" value="RIBONUCLEASE H-LIKE DOMAIN, GAG-PRE-INTEGRASE DOMAIN PROTEIN-RELATED"/>
    <property type="match status" value="1"/>
</dbReference>
<feature type="non-terminal residue" evidence="6">
    <location>
        <position position="1"/>
    </location>
</feature>
<evidence type="ECO:0000256" key="3">
    <source>
        <dbReference type="SAM" id="Coils"/>
    </source>
</evidence>
<feature type="compositionally biased region" description="Polar residues" evidence="4">
    <location>
        <begin position="1534"/>
        <end position="1546"/>
    </location>
</feature>
<evidence type="ECO:0000313" key="6">
    <source>
        <dbReference type="EMBL" id="GJS90122.1"/>
    </source>
</evidence>
<feature type="compositionally biased region" description="Polar residues" evidence="4">
    <location>
        <begin position="2481"/>
        <end position="2492"/>
    </location>
</feature>
<protein>
    <submittedName>
        <fullName evidence="6">Ribonuclease H-like domain-containing protein</fullName>
    </submittedName>
</protein>
<accession>A0ABQ4ZJU4</accession>
<dbReference type="PROSITE" id="PS50994">
    <property type="entry name" value="INTEGRASE"/>
    <property type="match status" value="1"/>
</dbReference>
<feature type="compositionally biased region" description="Polar residues" evidence="4">
    <location>
        <begin position="3019"/>
        <end position="3047"/>
    </location>
</feature>
<dbReference type="SUPFAM" id="SSF53098">
    <property type="entry name" value="Ribonuclease H-like"/>
    <property type="match status" value="1"/>
</dbReference>
<dbReference type="Proteomes" id="UP001151760">
    <property type="component" value="Unassembled WGS sequence"/>
</dbReference>
<feature type="region of interest" description="Disordered" evidence="4">
    <location>
        <begin position="2978"/>
        <end position="3047"/>
    </location>
</feature>
<feature type="region of interest" description="Disordered" evidence="4">
    <location>
        <begin position="1524"/>
        <end position="1546"/>
    </location>
</feature>
<evidence type="ECO:0000256" key="1">
    <source>
        <dbReference type="ARBA" id="ARBA00022723"/>
    </source>
</evidence>
<dbReference type="CDD" id="cd09272">
    <property type="entry name" value="RNase_HI_RT_Ty1"/>
    <property type="match status" value="1"/>
</dbReference>
<dbReference type="Gene3D" id="3.30.420.10">
    <property type="entry name" value="Ribonuclease H-like superfamily/Ribonuclease H"/>
    <property type="match status" value="1"/>
</dbReference>
<evidence type="ECO:0000256" key="2">
    <source>
        <dbReference type="ARBA" id="ARBA00022801"/>
    </source>
</evidence>
<dbReference type="EMBL" id="BQNB010011403">
    <property type="protein sequence ID" value="GJS90122.1"/>
    <property type="molecule type" value="Genomic_DNA"/>
</dbReference>
<organism evidence="6 7">
    <name type="scientific">Tanacetum coccineum</name>
    <dbReference type="NCBI Taxonomy" id="301880"/>
    <lineage>
        <taxon>Eukaryota</taxon>
        <taxon>Viridiplantae</taxon>
        <taxon>Streptophyta</taxon>
        <taxon>Embryophyta</taxon>
        <taxon>Tracheophyta</taxon>
        <taxon>Spermatophyta</taxon>
        <taxon>Magnoliopsida</taxon>
        <taxon>eudicotyledons</taxon>
        <taxon>Gunneridae</taxon>
        <taxon>Pentapetalae</taxon>
        <taxon>asterids</taxon>
        <taxon>campanulids</taxon>
        <taxon>Asterales</taxon>
        <taxon>Asteraceae</taxon>
        <taxon>Asteroideae</taxon>
        <taxon>Anthemideae</taxon>
        <taxon>Anthemidinae</taxon>
        <taxon>Tanacetum</taxon>
    </lineage>
</organism>
<keyword evidence="3" id="KW-0175">Coiled coil</keyword>
<feature type="compositionally biased region" description="Acidic residues" evidence="4">
    <location>
        <begin position="1029"/>
        <end position="1082"/>
    </location>
</feature>
<dbReference type="SUPFAM" id="SSF56672">
    <property type="entry name" value="DNA/RNA polymerases"/>
    <property type="match status" value="1"/>
</dbReference>
<proteinExistence type="predicted"/>
<feature type="coiled-coil region" evidence="3">
    <location>
        <begin position="1841"/>
        <end position="1875"/>
    </location>
</feature>
<dbReference type="PANTHER" id="PTHR42648">
    <property type="entry name" value="TRANSPOSASE, PUTATIVE-RELATED"/>
    <property type="match status" value="1"/>
</dbReference>
<dbReference type="Pfam" id="PF14223">
    <property type="entry name" value="Retrotran_gag_2"/>
    <property type="match status" value="2"/>
</dbReference>
<dbReference type="InterPro" id="IPR036397">
    <property type="entry name" value="RNaseH_sf"/>
</dbReference>
<feature type="compositionally biased region" description="Basic and acidic residues" evidence="4">
    <location>
        <begin position="2449"/>
        <end position="2467"/>
    </location>
</feature>
<reference evidence="6" key="1">
    <citation type="journal article" date="2022" name="Int. J. Mol. Sci.">
        <title>Draft Genome of Tanacetum Coccineum: Genomic Comparison of Closely Related Tanacetum-Family Plants.</title>
        <authorList>
            <person name="Yamashiro T."/>
            <person name="Shiraishi A."/>
            <person name="Nakayama K."/>
            <person name="Satake H."/>
        </authorList>
    </citation>
    <scope>NUCLEOTIDE SEQUENCE</scope>
</reference>
<evidence type="ECO:0000259" key="5">
    <source>
        <dbReference type="PROSITE" id="PS50994"/>
    </source>
</evidence>
<evidence type="ECO:0000313" key="7">
    <source>
        <dbReference type="Proteomes" id="UP001151760"/>
    </source>
</evidence>
<feature type="compositionally biased region" description="Basic and acidic residues" evidence="4">
    <location>
        <begin position="3001"/>
        <end position="3015"/>
    </location>
</feature>
<dbReference type="Pfam" id="PF13976">
    <property type="entry name" value="gag_pre-integrs"/>
    <property type="match status" value="1"/>
</dbReference>
<feature type="region of interest" description="Disordered" evidence="4">
    <location>
        <begin position="75"/>
        <end position="96"/>
    </location>
</feature>
<feature type="compositionally biased region" description="Basic and acidic residues" evidence="4">
    <location>
        <begin position="84"/>
        <end position="96"/>
    </location>
</feature>
<feature type="coiled-coil region" evidence="3">
    <location>
        <begin position="887"/>
        <end position="953"/>
    </location>
</feature>
<dbReference type="InterPro" id="IPR039537">
    <property type="entry name" value="Retrotran_Ty1/copia-like"/>
</dbReference>
<feature type="domain" description="Integrase catalytic" evidence="5">
    <location>
        <begin position="2148"/>
        <end position="2306"/>
    </location>
</feature>
<reference evidence="6" key="2">
    <citation type="submission" date="2022-01" db="EMBL/GenBank/DDBJ databases">
        <authorList>
            <person name="Yamashiro T."/>
            <person name="Shiraishi A."/>
            <person name="Satake H."/>
            <person name="Nakayama K."/>
        </authorList>
    </citation>
    <scope>NUCLEOTIDE SEQUENCE</scope>
</reference>
<keyword evidence="2" id="KW-0378">Hydrolase</keyword>
<dbReference type="Pfam" id="PF25597">
    <property type="entry name" value="SH3_retrovirus"/>
    <property type="match status" value="1"/>
</dbReference>
<name>A0ABQ4ZJU4_9ASTR</name>
<evidence type="ECO:0000256" key="4">
    <source>
        <dbReference type="SAM" id="MobiDB-lite"/>
    </source>
</evidence>
<sequence length="3047" mass="344959">SELALASYRLFEDNFLATCEQELCPFGFFASELSHLLYSDLCPASYRGKENGIYILQSIDHDPFELGTTRDTLGTTPEGGVLLRPERPRTYDDLNDNDKKRFDTDVRATNIVLQGLPKDIYKLINHKTEAKAIWDNVKMLFAGFEHTKEDRESQLYDEFERFKMLPGENINEYYDRFVADVKLNKGLKETNHEQLYAYLKQHEKHAAQDRLIIEKIIPTTNDQLAFVSSIQPYAQSSHVQSYQYPSSSTPLLSPPVQSLQANLPQINNQLRTSSNTRNQETIQDGRIVVQNVQGRHNQNQRNFAQGAGAAGNGGTHNRSGNANAGQGKPIKCYNYNRLGHNTRNCTQPNHPHNSNLFKDKMLLIQAQENGAVLDEEEMLFLASEQTNTFDADVDDQLVRDLALNDDNIFQADKCDAFDSDVDDEPTAQSIFMANLSSIGPTNLQAGPSNASILSEVHDLENTINHCDNNQDEHEIHNEVQQKHFIDSNGADMGNSNVIPYEQYLTVNEVSIEPSCASSIPNDAYVLHDNNAYIPHDPLVTELNIYKKQVAMYKQRAKFDLTLREQKIDEQISILIQDRNKKEENLKKELHSVKIQLNLTIKSNEIIKETVTALKHDFKQKETKFLSDFSNLKKLNDQLKNKLYSQDQSIQTVYMMLKPKKLYDQDAVTAIGAQNPFYLRKAKMVQPALYDGDEILKTHHVPVSVTSFEEDLEIAEISRQKMHEKMNDPICVEKKITPTGITEGERGFEQTKRCYLTEVIPFFNLLKEHFEEVQRSLVKEVRAMKAVFENMEAEVDQNAVDKKYGEIEHKNILITNEDLIANCISQDVFYTVTNSTLTASRFHDLSIAYNHQHLKENIENFKSKSSKDVPEFDAFLELGKQDDQIQGHKNTIQTVTALQEQLEHFKAENEKYAIEVESIPPSQRNNRDIHHHYLNRLRDTLDTLREIVEEARSKRPSDNSLDYACVYTKRYQELLGNEMPKDPYTYVVAAFHAPPSLDYAPGPKDPHAPLPPDFISKHVYLEFMPPKDESDLDEDPKADDDEDPEEDQTDYPADRDDDDDEEEEPSGDDAEDEGDEEEDEEEEHPAPAGSVSPPPVHRVTARMSVRPQTPAPFLSEEDAERFLAIPTPPPSPLTLLSSPLPKIPSPPLQVSPPLPLAPSPLPTSPTSHRAVMIRLRAEALSTSHSPPPHIILSHTRADTPPSGTSPSGTPPLLPIPLPALSPPLHLLSTDRRADRPEVTLPPRKRLGIALNPIYEVGESSSALTARPPRGFRADYGFCCELNSLDLVLPSQNKKQSRRTLFKKETDLETTQTNAAAKLPLLKQGEYEMWRLRIEQYFQIQDYALWDVIENGNSFKPTARTTANADGTSTSMIPGPVTTEEKAQKKNDVKAQSMLLMALPNEHQLTFNQYKDAKTLFAAIHTRFGGNDATNKTQKTLMKQSYENFNAPNTESLDSIFNRLQKIVSQLAILGENISQENLNLKFLRSLPSEWNTHVVVWRNKSDLETMSIDDLYNNFKIVEQEVKRTGTSSSNSSSQNMDFVSTPGSTNEAKIQTSRPLIQIKMGIRFRLFYLILNQIQIQMCESDSDSEPLNKQTTPNIVNVQVSTANSSVSTDSTLDSTANLSDAIVYAFLANQPNGSQLVHEDLEQIHEDDLEEIDLKWQLALLSMRARKYYQRTRKKMTINGSDTAGYDKSKVECFNCHKMGYFARECRGPRNQESRPRNQDSSKRTVNVEDTSSKAMVAIDGAGIDWSFMAEEEVTTNMALMAFSDSEVYNDKTCSNICLKIFEALKTQLDNLRVEFNKSEFNLATYKRGLESVEEQLLFYKKNEVMFCDQIVVLKRDASFKGSEINALKIEIEKLKNEKESNQIKINKFKNASKSLDKLIGSQISNNNGKGVGYNAVSPSPIGLFAPSFIDLSYSSLEEFQQPEFEGYGLKTSKSVCVDTSNEVKKTFDTLLVEELVLEKEKQTVFLKQQDKTARKLVKLIVNTIKGKGWDNQGNAVKASTCWVWRPTKLDSASITLKKHNYIDARGRSKSISRSLMEDMLPLVEESEEERSLIKMCDKKNCVLFTDTVCFVLSFDFKLPDESHILLKIPRKNNMYSVDMKNIFPKESLTCLVAKATLDESMLWHRRLGHINFKIINKLVKDNLVRDLPSKRFENDQTCVDCLKGKQQKASCKFTWVFFLSSKDETSGILKNFITEIENLVDKKVKIIKCDNGTEFKNRVMNEFCEQKGIKREYSIARTPQQNGVAEKRNRILIEAARTILADSKLPTTFWAEAVNTACYVQNRVIIVKPHNKTPYELFRGRTPTLSFMRPFGCHVSILNTLDHLGKFDGKSDDGFFIGYSMNSKAFRVYNIRTRRVEENLHIRFLKDKPIVTGDGPKWLFDLDSLTKSMNYMPLIAGKNSNDFAGSEVSIGKGTTSKETDTSQDYIVMPLWKDSSLFDSPSMNVSHDEPEPSCDAEKKDDEGVSKASGVDDQERPESSTPNINTASANLRTGSLHINTVSPTVLTTRSNRPQSVSDIISLRDNVTPEATNADLFGDETEMDMSNLNASYHVPTTPNTRIHKDHSLDHVIGDIQSGVQTRGMTKTANEQGLLSVAYERKPHEDLNTCLFFCFLSQEEPKRVTKALSDSAWVEAMQEELLQFKLQKVWVLVDLPKGKRAIGTKWIFRNKKDKRGIVIRNKARLVAQGYTQEEGIDYDEVFAPVARIEAIRLDFLYGQIEEEVYVCQPLGFEDPDYPDKVYKVVKALYGLHQAPRAWYETLAKYLLDTGFHRGKIDQTLFIKKQKGDILLVQVYVDDIIFGSTKKELCLEFEKLMHDKFQMSSMGELTFFLDVRTANTPMDTEKPLLKDSDGDDVDVHLYMSMIGSLMYLTSSRPDIMFAVYACARFQYPRDSPFDLEAYSDSDYAGASLDRKSKTGGCQFLGCILISWQCKKQTVVATSSTEAEYVAAAILFEGRLLMSSMDGRICNIKSMLKKSKTSRHVKRGQDTKIPQSSGPLVKVGDEAVHKELGDRMEMAATTASSLEAEQDSGNINRTQSMATLNEPSP</sequence>
<feature type="region of interest" description="Disordered" evidence="4">
    <location>
        <begin position="1710"/>
        <end position="1730"/>
    </location>
</feature>
<feature type="region of interest" description="Disordered" evidence="4">
    <location>
        <begin position="1025"/>
        <end position="1095"/>
    </location>
</feature>
<feature type="compositionally biased region" description="Polar residues" evidence="4">
    <location>
        <begin position="315"/>
        <end position="324"/>
    </location>
</feature>
<feature type="region of interest" description="Disordered" evidence="4">
    <location>
        <begin position="2442"/>
        <end position="2492"/>
    </location>
</feature>
<dbReference type="InterPro" id="IPR001584">
    <property type="entry name" value="Integrase_cat-core"/>
</dbReference>
<dbReference type="InterPro" id="IPR057670">
    <property type="entry name" value="SH3_retrovirus"/>
</dbReference>
<dbReference type="InterPro" id="IPR025724">
    <property type="entry name" value="GAG-pre-integrase_dom"/>
</dbReference>
<dbReference type="InterPro" id="IPR001878">
    <property type="entry name" value="Znf_CCHC"/>
</dbReference>
<gene>
    <name evidence="6" type="ORF">Tco_0772758</name>
</gene>
<dbReference type="InterPro" id="IPR043502">
    <property type="entry name" value="DNA/RNA_pol_sf"/>
</dbReference>
<dbReference type="InterPro" id="IPR036875">
    <property type="entry name" value="Znf_CCHC_sf"/>
</dbReference>
<dbReference type="SUPFAM" id="SSF57756">
    <property type="entry name" value="Retrovirus zinc finger-like domains"/>
    <property type="match status" value="1"/>
</dbReference>
<keyword evidence="7" id="KW-1185">Reference proteome</keyword>
<dbReference type="InterPro" id="IPR013103">
    <property type="entry name" value="RVT_2"/>
</dbReference>
<keyword evidence="1" id="KW-0479">Metal-binding</keyword>